<protein>
    <submittedName>
        <fullName evidence="3">Uncharacterized protein</fullName>
    </submittedName>
</protein>
<dbReference type="AlphaFoldDB" id="A0A5J4N7W0"/>
<organism evidence="3 4">
    <name type="scientific">Paragonimus westermani</name>
    <dbReference type="NCBI Taxonomy" id="34504"/>
    <lineage>
        <taxon>Eukaryota</taxon>
        <taxon>Metazoa</taxon>
        <taxon>Spiralia</taxon>
        <taxon>Lophotrochozoa</taxon>
        <taxon>Platyhelminthes</taxon>
        <taxon>Trematoda</taxon>
        <taxon>Digenea</taxon>
        <taxon>Plagiorchiida</taxon>
        <taxon>Troglotremata</taxon>
        <taxon>Troglotrematidae</taxon>
        <taxon>Paragonimus</taxon>
    </lineage>
</organism>
<evidence type="ECO:0000256" key="2">
    <source>
        <dbReference type="SAM" id="MobiDB-lite"/>
    </source>
</evidence>
<dbReference type="Proteomes" id="UP000324629">
    <property type="component" value="Unassembled WGS sequence"/>
</dbReference>
<keyword evidence="4" id="KW-1185">Reference proteome</keyword>
<evidence type="ECO:0000313" key="3">
    <source>
        <dbReference type="EMBL" id="KAA3671634.1"/>
    </source>
</evidence>
<feature type="coiled-coil region" evidence="1">
    <location>
        <begin position="153"/>
        <end position="187"/>
    </location>
</feature>
<sequence>TIRSLEEEREALQLEYERLSERAPALASNNHVSSTPRQMQAQQQNQERTARMRLQQQQQDATRANMVGGYAPRMSMQRSPSASSPVPSVPSIRRLNSYSGRLRRAASASKKFNYPRELYGLEPRMCAYPYGSTLGPEFNLNVFVGTGELATEARLLREHRVRLDVRMQQLEQEMQRLRQHLRSGEASNTGTSAGTYKGSADLLFFDPSDAGTKSSLRQQPVHHYPKATQFNRAPIRQPVDENRIVETDLDSFSSVTSIDHTYERSVYRSTDGSS</sequence>
<evidence type="ECO:0000256" key="1">
    <source>
        <dbReference type="SAM" id="Coils"/>
    </source>
</evidence>
<reference evidence="3 4" key="1">
    <citation type="journal article" date="2019" name="Gigascience">
        <title>Whole-genome sequence of the oriental lung fluke Paragonimus westermani.</title>
        <authorList>
            <person name="Oey H."/>
            <person name="Zakrzewski M."/>
            <person name="Narain K."/>
            <person name="Devi K.R."/>
            <person name="Agatsuma T."/>
            <person name="Nawaratna S."/>
            <person name="Gobert G.N."/>
            <person name="Jones M.K."/>
            <person name="Ragan M.A."/>
            <person name="McManus D.P."/>
            <person name="Krause L."/>
        </authorList>
    </citation>
    <scope>NUCLEOTIDE SEQUENCE [LARGE SCALE GENOMIC DNA]</scope>
    <source>
        <strain evidence="3 4">IND2009</strain>
    </source>
</reference>
<evidence type="ECO:0000313" key="4">
    <source>
        <dbReference type="Proteomes" id="UP000324629"/>
    </source>
</evidence>
<name>A0A5J4N7W0_9TREM</name>
<proteinExistence type="predicted"/>
<dbReference type="EMBL" id="QNGE01006068">
    <property type="protein sequence ID" value="KAA3671634.1"/>
    <property type="molecule type" value="Genomic_DNA"/>
</dbReference>
<feature type="region of interest" description="Disordered" evidence="2">
    <location>
        <begin position="213"/>
        <end position="239"/>
    </location>
</feature>
<feature type="compositionally biased region" description="Polar residues" evidence="2">
    <location>
        <begin position="27"/>
        <end position="37"/>
    </location>
</feature>
<gene>
    <name evidence="3" type="ORF">DEA37_0010685</name>
</gene>
<keyword evidence="1" id="KW-0175">Coiled coil</keyword>
<feature type="non-terminal residue" evidence="3">
    <location>
        <position position="1"/>
    </location>
</feature>
<feature type="region of interest" description="Disordered" evidence="2">
    <location>
        <begin position="20"/>
        <end position="62"/>
    </location>
</feature>
<comment type="caution">
    <text evidence="3">The sequence shown here is derived from an EMBL/GenBank/DDBJ whole genome shotgun (WGS) entry which is preliminary data.</text>
</comment>
<accession>A0A5J4N7W0</accession>